<dbReference type="Proteomes" id="UP000270094">
    <property type="component" value="Unassembled WGS sequence"/>
</dbReference>
<protein>
    <recommendedName>
        <fullName evidence="4">Saposin B-type domain-containing protein</fullName>
    </recommendedName>
</protein>
<dbReference type="AlphaFoldDB" id="A0A3P7J4Y2"/>
<evidence type="ECO:0000313" key="2">
    <source>
        <dbReference type="EMBL" id="VDM80281.1"/>
    </source>
</evidence>
<dbReference type="OrthoDB" id="10509786at2759"/>
<keyword evidence="1" id="KW-0732">Signal</keyword>
<evidence type="ECO:0000313" key="3">
    <source>
        <dbReference type="Proteomes" id="UP000270094"/>
    </source>
</evidence>
<accession>A0A3P7J4Y2</accession>
<evidence type="ECO:0008006" key="4">
    <source>
        <dbReference type="Google" id="ProtNLM"/>
    </source>
</evidence>
<evidence type="ECO:0000256" key="1">
    <source>
        <dbReference type="SAM" id="SignalP"/>
    </source>
</evidence>
<reference evidence="2 3" key="1">
    <citation type="submission" date="2018-11" db="EMBL/GenBank/DDBJ databases">
        <authorList>
            <consortium name="Pathogen Informatics"/>
        </authorList>
    </citation>
    <scope>NUCLEOTIDE SEQUENCE [LARGE SCALE GENOMIC DNA]</scope>
</reference>
<feature type="signal peptide" evidence="1">
    <location>
        <begin position="1"/>
        <end position="18"/>
    </location>
</feature>
<gene>
    <name evidence="2" type="ORF">SVUK_LOCUS15279</name>
</gene>
<feature type="chain" id="PRO_5017977401" description="Saposin B-type domain-containing protein" evidence="1">
    <location>
        <begin position="19"/>
        <end position="107"/>
    </location>
</feature>
<dbReference type="EMBL" id="UYYB01108033">
    <property type="protein sequence ID" value="VDM80281.1"/>
    <property type="molecule type" value="Genomic_DNA"/>
</dbReference>
<organism evidence="2 3">
    <name type="scientific">Strongylus vulgaris</name>
    <name type="common">Blood worm</name>
    <dbReference type="NCBI Taxonomy" id="40348"/>
    <lineage>
        <taxon>Eukaryota</taxon>
        <taxon>Metazoa</taxon>
        <taxon>Ecdysozoa</taxon>
        <taxon>Nematoda</taxon>
        <taxon>Chromadorea</taxon>
        <taxon>Rhabditida</taxon>
        <taxon>Rhabditina</taxon>
        <taxon>Rhabditomorpha</taxon>
        <taxon>Strongyloidea</taxon>
        <taxon>Strongylidae</taxon>
        <taxon>Strongylus</taxon>
    </lineage>
</organism>
<keyword evidence="3" id="KW-1185">Reference proteome</keyword>
<proteinExistence type="predicted"/>
<sequence>MNVKALVFLPILVTAMTTKPINKCRICEEIVLLLRLAVSIGINATPEELMEYKCDLYESEKAMQLCVDVVTSFSISGNAIQHSQNLANITEWENEYRICTQDLFYCS</sequence>
<name>A0A3P7J4Y2_STRVU</name>